<keyword evidence="7 13" id="KW-0479">Metal-binding</keyword>
<keyword evidence="8 13" id="KW-0378">Hydrolase</keyword>
<keyword evidence="11 13" id="KW-0560">Oxidoreductase</keyword>
<dbReference type="FunFam" id="3.40.140.10:FF:000025">
    <property type="entry name" value="Riboflavin biosynthesis protein RibD"/>
    <property type="match status" value="1"/>
</dbReference>
<feature type="binding site" evidence="15">
    <location>
        <position position="188"/>
    </location>
    <ligand>
        <name>substrate</name>
    </ligand>
</feature>
<protein>
    <recommendedName>
        <fullName evidence="13">Riboflavin biosynthesis protein RibD</fullName>
    </recommendedName>
    <domain>
        <recommendedName>
            <fullName evidence="13">Diaminohydroxyphosphoribosylaminopyrimidine deaminase</fullName>
            <shortName evidence="13">DRAP deaminase</shortName>
            <ecNumber evidence="13">3.5.4.26</ecNumber>
        </recommendedName>
        <alternativeName>
            <fullName evidence="13">Riboflavin-specific deaminase</fullName>
        </alternativeName>
    </domain>
    <domain>
        <recommendedName>
            <fullName evidence="13">5-amino-6-(5-phosphoribosylamino)uracil reductase</fullName>
            <ecNumber evidence="13">1.1.1.193</ecNumber>
        </recommendedName>
        <alternativeName>
            <fullName evidence="13">HTP reductase</fullName>
        </alternativeName>
    </domain>
</protein>
<evidence type="ECO:0000256" key="2">
    <source>
        <dbReference type="ARBA" id="ARBA00004882"/>
    </source>
</evidence>
<organism evidence="18 19">
    <name type="scientific">Vibrio penaeicida</name>
    <dbReference type="NCBI Taxonomy" id="104609"/>
    <lineage>
        <taxon>Bacteria</taxon>
        <taxon>Pseudomonadati</taxon>
        <taxon>Pseudomonadota</taxon>
        <taxon>Gammaproteobacteria</taxon>
        <taxon>Vibrionales</taxon>
        <taxon>Vibrionaceae</taxon>
        <taxon>Vibrio</taxon>
    </lineage>
</organism>
<feature type="binding site" evidence="15">
    <location>
        <position position="294"/>
    </location>
    <ligand>
        <name>substrate</name>
    </ligand>
</feature>
<dbReference type="InterPro" id="IPR002125">
    <property type="entry name" value="CMP_dCMP_dom"/>
</dbReference>
<comment type="catalytic activity">
    <reaction evidence="13">
        <text>5-amino-6-(5-phospho-D-ribitylamino)uracil + NADP(+) = 5-amino-6-(5-phospho-D-ribosylamino)uracil + NADPH + H(+)</text>
        <dbReference type="Rhea" id="RHEA:17845"/>
        <dbReference type="ChEBI" id="CHEBI:15378"/>
        <dbReference type="ChEBI" id="CHEBI:57783"/>
        <dbReference type="ChEBI" id="CHEBI:58349"/>
        <dbReference type="ChEBI" id="CHEBI:58421"/>
        <dbReference type="ChEBI" id="CHEBI:58453"/>
        <dbReference type="EC" id="1.1.1.193"/>
    </reaction>
</comment>
<dbReference type="GO" id="GO:0009231">
    <property type="term" value="P:riboflavin biosynthetic process"/>
    <property type="evidence" value="ECO:0007669"/>
    <property type="project" value="UniProtKB-KW"/>
</dbReference>
<evidence type="ECO:0000256" key="12">
    <source>
        <dbReference type="ARBA" id="ARBA00023268"/>
    </source>
</evidence>
<evidence type="ECO:0000256" key="14">
    <source>
        <dbReference type="PIRSR" id="PIRSR006769-1"/>
    </source>
</evidence>
<evidence type="ECO:0000259" key="17">
    <source>
        <dbReference type="PROSITE" id="PS51747"/>
    </source>
</evidence>
<dbReference type="InterPro" id="IPR024072">
    <property type="entry name" value="DHFR-like_dom_sf"/>
</dbReference>
<evidence type="ECO:0000256" key="6">
    <source>
        <dbReference type="ARBA" id="ARBA00022619"/>
    </source>
</evidence>
<dbReference type="PROSITE" id="PS51747">
    <property type="entry name" value="CYT_DCMP_DEAMINASES_2"/>
    <property type="match status" value="1"/>
</dbReference>
<evidence type="ECO:0000256" key="3">
    <source>
        <dbReference type="ARBA" id="ARBA00004910"/>
    </source>
</evidence>
<keyword evidence="12" id="KW-0511">Multifunctional enzyme</keyword>
<keyword evidence="19" id="KW-1185">Reference proteome</keyword>
<dbReference type="GO" id="GO:0008835">
    <property type="term" value="F:diaminohydroxyphosphoribosylaminopyrimidine deaminase activity"/>
    <property type="evidence" value="ECO:0007669"/>
    <property type="project" value="UniProtKB-EC"/>
</dbReference>
<keyword evidence="6 13" id="KW-0686">Riboflavin biosynthesis</keyword>
<feature type="binding site" evidence="15">
    <location>
        <position position="172"/>
    </location>
    <ligand>
        <name>substrate</name>
    </ligand>
</feature>
<feature type="binding site" evidence="15">
    <location>
        <position position="200"/>
    </location>
    <ligand>
        <name>NADP(+)</name>
        <dbReference type="ChEBI" id="CHEBI:58349"/>
    </ligand>
</feature>
<comment type="pathway">
    <text evidence="3 13">Cofactor biosynthesis; riboflavin biosynthesis; 5-amino-6-(D-ribitylamino)uracil from GTP: step 3/4.</text>
</comment>
<feature type="binding site" evidence="15">
    <location>
        <position position="211"/>
    </location>
    <ligand>
        <name>substrate</name>
    </ligand>
</feature>
<dbReference type="PANTHER" id="PTHR38011:SF7">
    <property type="entry name" value="2,5-DIAMINO-6-RIBOSYLAMINO-4(3H)-PYRIMIDINONE 5'-PHOSPHATE REDUCTASE"/>
    <property type="match status" value="1"/>
</dbReference>
<dbReference type="PROSITE" id="PS00903">
    <property type="entry name" value="CYT_DCMP_DEAMINASES_1"/>
    <property type="match status" value="1"/>
</dbReference>
<feature type="binding site" evidence="15">
    <location>
        <position position="174"/>
    </location>
    <ligand>
        <name>NADP(+)</name>
        <dbReference type="ChEBI" id="CHEBI:58349"/>
    </ligand>
</feature>
<dbReference type="GO" id="GO:0008703">
    <property type="term" value="F:5-amino-6-(5-phosphoribosylamino)uracil reductase activity"/>
    <property type="evidence" value="ECO:0007669"/>
    <property type="project" value="UniProtKB-EC"/>
</dbReference>
<dbReference type="Proteomes" id="UP001156690">
    <property type="component" value="Unassembled WGS sequence"/>
</dbReference>
<dbReference type="EC" id="1.1.1.193" evidence="13"/>
<evidence type="ECO:0000256" key="8">
    <source>
        <dbReference type="ARBA" id="ARBA00022801"/>
    </source>
</evidence>
<dbReference type="SUPFAM" id="SSF53927">
    <property type="entry name" value="Cytidine deaminase-like"/>
    <property type="match status" value="1"/>
</dbReference>
<dbReference type="GO" id="GO:0050661">
    <property type="term" value="F:NADP binding"/>
    <property type="evidence" value="ECO:0007669"/>
    <property type="project" value="InterPro"/>
</dbReference>
<evidence type="ECO:0000256" key="5">
    <source>
        <dbReference type="ARBA" id="ARBA00007417"/>
    </source>
</evidence>
<feature type="binding site" evidence="15">
    <location>
        <position position="204"/>
    </location>
    <ligand>
        <name>NADP(+)</name>
        <dbReference type="ChEBI" id="CHEBI:58349"/>
    </ligand>
</feature>
<evidence type="ECO:0000256" key="13">
    <source>
        <dbReference type="PIRNR" id="PIRNR006769"/>
    </source>
</evidence>
<feature type="binding site" evidence="16">
    <location>
        <position position="88"/>
    </location>
    <ligand>
        <name>Zn(2+)</name>
        <dbReference type="ChEBI" id="CHEBI:29105"/>
        <note>catalytic</note>
    </ligand>
</feature>
<gene>
    <name evidence="18" type="ORF">GCM10007932_44400</name>
</gene>
<dbReference type="RefSeq" id="WP_126605852.1">
    <property type="nucleotide sequence ID" value="NZ_AP025144.1"/>
</dbReference>
<keyword evidence="10 13" id="KW-0521">NADP</keyword>
<dbReference type="PANTHER" id="PTHR38011">
    <property type="entry name" value="DIHYDROFOLATE REDUCTASE FAMILY PROTEIN (AFU_ORTHOLOGUE AFUA_8G06820)"/>
    <property type="match status" value="1"/>
</dbReference>
<comment type="similarity">
    <text evidence="4 13">In the N-terminal section; belongs to the cytidine and deoxycytidylate deaminase family.</text>
</comment>
<dbReference type="SUPFAM" id="SSF53597">
    <property type="entry name" value="Dihydrofolate reductase-like"/>
    <property type="match status" value="1"/>
</dbReference>
<dbReference type="PIRSF" id="PIRSF006769">
    <property type="entry name" value="RibD"/>
    <property type="match status" value="1"/>
</dbReference>
<dbReference type="InterPro" id="IPR004794">
    <property type="entry name" value="Eubact_RibD"/>
</dbReference>
<feature type="binding site" evidence="16">
    <location>
        <position position="79"/>
    </location>
    <ligand>
        <name>Zn(2+)</name>
        <dbReference type="ChEBI" id="CHEBI:29105"/>
        <note>catalytic</note>
    </ligand>
</feature>
<comment type="catalytic activity">
    <reaction evidence="13">
        <text>2,5-diamino-6-hydroxy-4-(5-phosphoribosylamino)-pyrimidine + H2O + H(+) = 5-amino-6-(5-phospho-D-ribosylamino)uracil + NH4(+)</text>
        <dbReference type="Rhea" id="RHEA:21868"/>
        <dbReference type="ChEBI" id="CHEBI:15377"/>
        <dbReference type="ChEBI" id="CHEBI:15378"/>
        <dbReference type="ChEBI" id="CHEBI:28938"/>
        <dbReference type="ChEBI" id="CHEBI:58453"/>
        <dbReference type="ChEBI" id="CHEBI:58614"/>
        <dbReference type="EC" id="3.5.4.26"/>
    </reaction>
</comment>
<dbReference type="Gene3D" id="3.40.430.10">
    <property type="entry name" value="Dihydrofolate Reductase, subunit A"/>
    <property type="match status" value="1"/>
</dbReference>
<dbReference type="InterPro" id="IPR011549">
    <property type="entry name" value="RibD_C"/>
</dbReference>
<feature type="active site" description="Proton donor" evidence="14">
    <location>
        <position position="56"/>
    </location>
</feature>
<dbReference type="InterPro" id="IPR002734">
    <property type="entry name" value="RibDG_C"/>
</dbReference>
<reference evidence="19" key="1">
    <citation type="journal article" date="2019" name="Int. J. Syst. Evol. Microbiol.">
        <title>The Global Catalogue of Microorganisms (GCM) 10K type strain sequencing project: providing services to taxonomists for standard genome sequencing and annotation.</title>
        <authorList>
            <consortium name="The Broad Institute Genomics Platform"/>
            <consortium name="The Broad Institute Genome Sequencing Center for Infectious Disease"/>
            <person name="Wu L."/>
            <person name="Ma J."/>
        </authorList>
    </citation>
    <scope>NUCLEOTIDE SEQUENCE [LARGE SCALE GENOMIC DNA]</scope>
    <source>
        <strain evidence="19">NBRC 15640</strain>
    </source>
</reference>
<accession>A0AAV5NXF6</accession>
<dbReference type="GO" id="GO:0008270">
    <property type="term" value="F:zinc ion binding"/>
    <property type="evidence" value="ECO:0007669"/>
    <property type="project" value="InterPro"/>
</dbReference>
<comment type="cofactor">
    <cofactor evidence="13 16">
        <name>Zn(2+)</name>
        <dbReference type="ChEBI" id="CHEBI:29105"/>
    </cofactor>
    <text evidence="13 16">Binds 1 zinc ion.</text>
</comment>
<dbReference type="InterPro" id="IPR016192">
    <property type="entry name" value="APOBEC/CMP_deaminase_Zn-bd"/>
</dbReference>
<dbReference type="Pfam" id="PF00383">
    <property type="entry name" value="dCMP_cyt_deam_1"/>
    <property type="match status" value="1"/>
</dbReference>
<keyword evidence="9 13" id="KW-0862">Zinc</keyword>
<feature type="domain" description="CMP/dCMP-type deaminase" evidence="17">
    <location>
        <begin position="5"/>
        <end position="127"/>
    </location>
</feature>
<proteinExistence type="inferred from homology"/>
<dbReference type="Gene3D" id="3.40.140.10">
    <property type="entry name" value="Cytidine Deaminase, domain 2"/>
    <property type="match status" value="1"/>
</dbReference>
<evidence type="ECO:0000256" key="9">
    <source>
        <dbReference type="ARBA" id="ARBA00022833"/>
    </source>
</evidence>
<dbReference type="NCBIfam" id="TIGR00326">
    <property type="entry name" value="eubact_ribD"/>
    <property type="match status" value="1"/>
</dbReference>
<dbReference type="EMBL" id="BSNX01000067">
    <property type="protein sequence ID" value="GLQ75078.1"/>
    <property type="molecule type" value="Genomic_DNA"/>
</dbReference>
<evidence type="ECO:0000256" key="15">
    <source>
        <dbReference type="PIRSR" id="PIRSR006769-2"/>
    </source>
</evidence>
<dbReference type="CDD" id="cd01284">
    <property type="entry name" value="Riboflavin_deaminase-reductase"/>
    <property type="match status" value="1"/>
</dbReference>
<evidence type="ECO:0000256" key="7">
    <source>
        <dbReference type="ARBA" id="ARBA00022723"/>
    </source>
</evidence>
<evidence type="ECO:0000256" key="1">
    <source>
        <dbReference type="ARBA" id="ARBA00002151"/>
    </source>
</evidence>
<evidence type="ECO:0000256" key="10">
    <source>
        <dbReference type="ARBA" id="ARBA00022857"/>
    </source>
</evidence>
<name>A0AAV5NXF6_9VIBR</name>
<sequence>MPLPIQDAHYMALAIALAKKGRFTTSPNPNVGCVIVKNDQIVGQGYHQKAGEAHAEVIALKDAGKDANGATAYVTLEPCSHQGKTPPCADALIKVGIARVVCATQDPNPLVSGRGIQKLRAAGIDVEVGVLESEAISLNTDFNQRMQKGKPYVQLKLAASLDGQTALSNGESKWITSTKARKDVQFYRAQACAVLSTSKTVIDDNASLNVRWSELPTSIQSVYPESELRQPLRVILDRQKKLHAELALFKTGGKVEIVSPESELFALDKKNNIDLSAVLKQLSAIHQVQKVWVEAGATLAASLIQLELVDELIVYLAPKLMGSDGRGLVHILGLNTMAEAIELDIKDVRMVGPDIRITAKILKNT</sequence>
<feature type="binding site" evidence="15">
    <location>
        <begin position="296"/>
        <end position="302"/>
    </location>
    <ligand>
        <name>NADP(+)</name>
        <dbReference type="ChEBI" id="CHEBI:58349"/>
    </ligand>
</feature>
<evidence type="ECO:0000256" key="16">
    <source>
        <dbReference type="PIRSR" id="PIRSR006769-3"/>
    </source>
</evidence>
<dbReference type="Pfam" id="PF01872">
    <property type="entry name" value="RibD_C"/>
    <property type="match status" value="1"/>
</dbReference>
<feature type="binding site" evidence="15">
    <location>
        <position position="208"/>
    </location>
    <ligand>
        <name>substrate</name>
    </ligand>
</feature>
<dbReference type="EC" id="3.5.4.26" evidence="13"/>
<feature type="binding site" evidence="15">
    <location>
        <position position="158"/>
    </location>
    <ligand>
        <name>NADP(+)</name>
        <dbReference type="ChEBI" id="CHEBI:58349"/>
    </ligand>
</feature>
<comment type="caution">
    <text evidence="18">The sequence shown here is derived from an EMBL/GenBank/DDBJ whole genome shotgun (WGS) entry which is preliminary data.</text>
</comment>
<comment type="similarity">
    <text evidence="5 13">In the C-terminal section; belongs to the HTP reductase family.</text>
</comment>
<dbReference type="NCBIfam" id="TIGR00227">
    <property type="entry name" value="ribD_Cterm"/>
    <property type="match status" value="1"/>
</dbReference>
<evidence type="ECO:0000256" key="11">
    <source>
        <dbReference type="ARBA" id="ARBA00023002"/>
    </source>
</evidence>
<dbReference type="InterPro" id="IPR050765">
    <property type="entry name" value="Riboflavin_Biosynth_HTPR"/>
</dbReference>
<dbReference type="AlphaFoldDB" id="A0AAV5NXF6"/>
<dbReference type="InterPro" id="IPR016193">
    <property type="entry name" value="Cytidine_deaminase-like"/>
</dbReference>
<feature type="binding site" evidence="16">
    <location>
        <position position="54"/>
    </location>
    <ligand>
        <name>Zn(2+)</name>
        <dbReference type="ChEBI" id="CHEBI:29105"/>
        <note>catalytic</note>
    </ligand>
</feature>
<evidence type="ECO:0000256" key="4">
    <source>
        <dbReference type="ARBA" id="ARBA00005259"/>
    </source>
</evidence>
<evidence type="ECO:0000313" key="18">
    <source>
        <dbReference type="EMBL" id="GLQ75078.1"/>
    </source>
</evidence>
<comment type="function">
    <text evidence="1 13">Converts 2,5-diamino-6-(ribosylamino)-4(3h)-pyrimidinone 5'-phosphate into 5-amino-6-(ribosylamino)-2,4(1h,3h)-pyrimidinedione 5'-phosphate.</text>
</comment>
<evidence type="ECO:0000313" key="19">
    <source>
        <dbReference type="Proteomes" id="UP001156690"/>
    </source>
</evidence>
<comment type="pathway">
    <text evidence="2 13">Cofactor biosynthesis; riboflavin biosynthesis; 5-amino-6-(D-ribitylamino)uracil from GTP: step 2/4.</text>
</comment>